<evidence type="ECO:0000313" key="2">
    <source>
        <dbReference type="Proteomes" id="UP000196138"/>
    </source>
</evidence>
<dbReference type="InterPro" id="IPR038666">
    <property type="entry name" value="SSP1_head-tail_sf"/>
</dbReference>
<gene>
    <name evidence="1" type="ORF">CCO03_08735</name>
</gene>
<dbReference type="KEGG" id="cser:CCO03_08735"/>
<dbReference type="OrthoDB" id="5460234at2"/>
<proteinExistence type="predicted"/>
<dbReference type="EMBL" id="CP021455">
    <property type="protein sequence ID" value="ARU04751.1"/>
    <property type="molecule type" value="Genomic_DNA"/>
</dbReference>
<dbReference type="InterPro" id="IPR008767">
    <property type="entry name" value="Phage_SPP1_head-tail_adaptor"/>
</dbReference>
<dbReference type="NCBIfam" id="TIGR01563">
    <property type="entry name" value="gp16_SPP1"/>
    <property type="match status" value="1"/>
</dbReference>
<name>A0A1Y0EMR7_9BURK</name>
<dbReference type="Proteomes" id="UP000196138">
    <property type="component" value="Chromosome"/>
</dbReference>
<sequence length="106" mass="11937">MMRAGDLNTRITIQRQETAQDSAGEAIKSWVNHATVWSDFRNISGLQAAKNDAQASTVKASARIRWRTDLDHSMRVIAGSGTYTVEAVLQDMKRREYVDLVLERVT</sequence>
<reference evidence="1 2" key="1">
    <citation type="submission" date="2017-05" db="EMBL/GenBank/DDBJ databases">
        <authorList>
            <person name="Song R."/>
            <person name="Chenine A.L."/>
            <person name="Ruprecht R.M."/>
        </authorList>
    </citation>
    <scope>NUCLEOTIDE SEQUENCE [LARGE SCALE GENOMIC DNA]</scope>
    <source>
        <strain evidence="1 2">DSM 26136</strain>
    </source>
</reference>
<dbReference type="Pfam" id="PF05521">
    <property type="entry name" value="Phage_HCP"/>
    <property type="match status" value="1"/>
</dbReference>
<dbReference type="Gene3D" id="2.40.10.270">
    <property type="entry name" value="Bacteriophage SPP1 head-tail adaptor protein"/>
    <property type="match status" value="1"/>
</dbReference>
<keyword evidence="2" id="KW-1185">Reference proteome</keyword>
<dbReference type="AlphaFoldDB" id="A0A1Y0EMR7"/>
<protein>
    <recommendedName>
        <fullName evidence="3">Head-tail adaptor protein</fullName>
    </recommendedName>
</protein>
<accession>A0A1Y0EMR7</accession>
<evidence type="ECO:0008006" key="3">
    <source>
        <dbReference type="Google" id="ProtNLM"/>
    </source>
</evidence>
<organism evidence="1 2">
    <name type="scientific">Comamonas serinivorans</name>
    <dbReference type="NCBI Taxonomy" id="1082851"/>
    <lineage>
        <taxon>Bacteria</taxon>
        <taxon>Pseudomonadati</taxon>
        <taxon>Pseudomonadota</taxon>
        <taxon>Betaproteobacteria</taxon>
        <taxon>Burkholderiales</taxon>
        <taxon>Comamonadaceae</taxon>
        <taxon>Comamonas</taxon>
    </lineage>
</organism>
<evidence type="ECO:0000313" key="1">
    <source>
        <dbReference type="EMBL" id="ARU04751.1"/>
    </source>
</evidence>